<dbReference type="SUPFAM" id="SSF52266">
    <property type="entry name" value="SGNH hydrolase"/>
    <property type="match status" value="1"/>
</dbReference>
<dbReference type="AlphaFoldDB" id="A0A7D8YPZ0"/>
<evidence type="ECO:0000313" key="2">
    <source>
        <dbReference type="EMBL" id="TVY53709.1"/>
    </source>
</evidence>
<evidence type="ECO:0000259" key="1">
    <source>
        <dbReference type="Pfam" id="PF13472"/>
    </source>
</evidence>
<proteinExistence type="predicted"/>
<evidence type="ECO:0000313" key="3">
    <source>
        <dbReference type="Proteomes" id="UP000481288"/>
    </source>
</evidence>
<dbReference type="InterPro" id="IPR045136">
    <property type="entry name" value="Iah1-like"/>
</dbReference>
<gene>
    <name evidence="2" type="primary">IAH1</name>
    <name evidence="2" type="ORF">LCER1_G006096</name>
</gene>
<comment type="caution">
    <text evidence="2">The sequence shown here is derived from an EMBL/GenBank/DDBJ whole genome shotgun (WGS) entry which is preliminary data.</text>
</comment>
<name>A0A7D8YPZ0_9HELO</name>
<accession>A0A7D8YPZ0</accession>
<dbReference type="EMBL" id="QGMG01000422">
    <property type="protein sequence ID" value="TVY53709.1"/>
    <property type="molecule type" value="Genomic_DNA"/>
</dbReference>
<dbReference type="OrthoDB" id="671439at2759"/>
<dbReference type="InterPro" id="IPR036514">
    <property type="entry name" value="SGNH_hydro_sf"/>
</dbReference>
<feature type="domain" description="SGNH hydrolase-type esterase" evidence="1">
    <location>
        <begin position="20"/>
        <end position="229"/>
    </location>
</feature>
<reference evidence="2 3" key="1">
    <citation type="submission" date="2018-05" db="EMBL/GenBank/DDBJ databases">
        <title>Whole genome sequencing for identification of molecular markers to develop diagnostic detection tools for the regulated plant pathogen Lachnellula willkommii.</title>
        <authorList>
            <person name="Giroux E."/>
            <person name="Bilodeau G."/>
        </authorList>
    </citation>
    <scope>NUCLEOTIDE SEQUENCE [LARGE SCALE GENOMIC DNA]</scope>
    <source>
        <strain evidence="2 3">CBS 625.97</strain>
    </source>
</reference>
<dbReference type="PANTHER" id="PTHR14209:SF19">
    <property type="entry name" value="ISOAMYL ACETATE-HYDROLYZING ESTERASE 1 HOMOLOG"/>
    <property type="match status" value="1"/>
</dbReference>
<dbReference type="Pfam" id="PF13472">
    <property type="entry name" value="Lipase_GDSL_2"/>
    <property type="match status" value="1"/>
</dbReference>
<sequence length="272" mass="30575">MVPILKAEVNPYPGQRQMILLGDSLFEYGTFNEVDFALVPALQQQYVRRLDVINRGFSGYNTNQALKVLPHLLPDPRGTNVRFLIILLGANDAYFGWPTIGPGTHVPLEQYRSNLVKILSHPAVKAHSPKVILVTPTPIEERRMTTRAHNQFYNELCCTNVNTKKYVDAAREVAVEQSVACLDLFSIYMNEAGWQPGEPFPGSLDQPENEVIKSFLHDGLHLSPIAYRIFARELMTLIVKNWPDQAPDQLKPVLPEWDDSSWTEGGSTAACC</sequence>
<keyword evidence="3" id="KW-1185">Reference proteome</keyword>
<organism evidence="2 3">
    <name type="scientific">Lachnellula cervina</name>
    <dbReference type="NCBI Taxonomy" id="1316786"/>
    <lineage>
        <taxon>Eukaryota</taxon>
        <taxon>Fungi</taxon>
        <taxon>Dikarya</taxon>
        <taxon>Ascomycota</taxon>
        <taxon>Pezizomycotina</taxon>
        <taxon>Leotiomycetes</taxon>
        <taxon>Helotiales</taxon>
        <taxon>Lachnaceae</taxon>
        <taxon>Lachnellula</taxon>
    </lineage>
</organism>
<dbReference type="CDD" id="cd01838">
    <property type="entry name" value="Isoamyl_acetate_hydrolase_like"/>
    <property type="match status" value="1"/>
</dbReference>
<protein>
    <submittedName>
        <fullName evidence="2">Isoamyl acetate-hydrolyzing esterase</fullName>
    </submittedName>
</protein>
<dbReference type="InterPro" id="IPR013830">
    <property type="entry name" value="SGNH_hydro"/>
</dbReference>
<dbReference type="PANTHER" id="PTHR14209">
    <property type="entry name" value="ISOAMYL ACETATE-HYDROLYZING ESTERASE 1"/>
    <property type="match status" value="1"/>
</dbReference>
<dbReference type="Proteomes" id="UP000481288">
    <property type="component" value="Unassembled WGS sequence"/>
</dbReference>
<dbReference type="Gene3D" id="3.40.50.1110">
    <property type="entry name" value="SGNH hydrolase"/>
    <property type="match status" value="1"/>
</dbReference>